<feature type="compositionally biased region" description="Basic and acidic residues" evidence="1">
    <location>
        <begin position="87"/>
        <end position="99"/>
    </location>
</feature>
<dbReference type="GeneID" id="41959417"/>
<dbReference type="Proteomes" id="UP000515153">
    <property type="component" value="Unplaced"/>
</dbReference>
<reference evidence="3" key="3">
    <citation type="submission" date="2025-08" db="UniProtKB">
        <authorList>
            <consortium name="RefSeq"/>
        </authorList>
    </citation>
    <scope>IDENTIFICATION</scope>
    <source>
        <strain evidence="3">NI907</strain>
    </source>
</reference>
<protein>
    <recommendedName>
        <fullName evidence="4">C2H2-type domain-containing protein</fullName>
    </recommendedName>
</protein>
<name>A0A6P8BAH3_PYRGI</name>
<feature type="compositionally biased region" description="Polar residues" evidence="1">
    <location>
        <begin position="528"/>
        <end position="564"/>
    </location>
</feature>
<organism evidence="2 3">
    <name type="scientific">Pyricularia grisea</name>
    <name type="common">Crabgrass-specific blast fungus</name>
    <name type="synonym">Magnaporthe grisea</name>
    <dbReference type="NCBI Taxonomy" id="148305"/>
    <lineage>
        <taxon>Eukaryota</taxon>
        <taxon>Fungi</taxon>
        <taxon>Dikarya</taxon>
        <taxon>Ascomycota</taxon>
        <taxon>Pezizomycotina</taxon>
        <taxon>Sordariomycetes</taxon>
        <taxon>Sordariomycetidae</taxon>
        <taxon>Magnaporthales</taxon>
        <taxon>Pyriculariaceae</taxon>
        <taxon>Pyricularia</taxon>
    </lineage>
</organism>
<dbReference type="KEGG" id="pgri:PgNI_04463"/>
<dbReference type="RefSeq" id="XP_030984161.1">
    <property type="nucleotide sequence ID" value="XM_031124508.1"/>
</dbReference>
<evidence type="ECO:0000313" key="3">
    <source>
        <dbReference type="RefSeq" id="XP_030984161.1"/>
    </source>
</evidence>
<feature type="region of interest" description="Disordered" evidence="1">
    <location>
        <begin position="42"/>
        <end position="180"/>
    </location>
</feature>
<feature type="compositionally biased region" description="Basic and acidic residues" evidence="1">
    <location>
        <begin position="368"/>
        <end position="386"/>
    </location>
</feature>
<feature type="region of interest" description="Disordered" evidence="1">
    <location>
        <begin position="224"/>
        <end position="298"/>
    </location>
</feature>
<feature type="region of interest" description="Disordered" evidence="1">
    <location>
        <begin position="495"/>
        <end position="564"/>
    </location>
</feature>
<feature type="compositionally biased region" description="Acidic residues" evidence="1">
    <location>
        <begin position="270"/>
        <end position="279"/>
    </location>
</feature>
<evidence type="ECO:0008006" key="4">
    <source>
        <dbReference type="Google" id="ProtNLM"/>
    </source>
</evidence>
<feature type="compositionally biased region" description="Low complexity" evidence="1">
    <location>
        <begin position="504"/>
        <end position="526"/>
    </location>
</feature>
<dbReference type="PANTHER" id="PTHR38166">
    <property type="entry name" value="C2H2-TYPE DOMAIN-CONTAINING PROTEIN-RELATED"/>
    <property type="match status" value="1"/>
</dbReference>
<sequence>MSQHLNSRGQTSLAGVLRLKGTIHTKEAVYCSGKPSPQFAIAASETSRSSTPVTDASTYKTSSSVSSWGTGSASQERDVEDCSYPESCKKEFRDNKWDEESAPVRSRRQSSERPTYPVALRPLHSGRDRKSESDSGQAMGGWASLPPSSRGARAALGSEASEDESCMADEEDQYTDEWSGEDDSFDAAIIAAVDGDLALAAYLIPLLHHSFSSAVRSKVEMWQCGTSPESGPQHSDGLRPGSSASANLSPTTPRKRRRRASSGGGGAGDGDGDDDDDEREFGNTNGNPESPSSPLLACPFHKLNPIKYGIQHNATTATTKNDYYRPCAGPGFKTIQRLKEHLKRKHTVVQCQRCYKIFRGQSREASVKLEEHSRTDEPCQKGDPNLREGISTTQWASLDRQNRKKPQEAHKLEKWFEIWTILFPGKEKPTTPWYDGLPIDSGGPPTRESEEFASIFVNILSHKVRQGDIALQADQNTMERLRNVVQQTFRTWASLRDGPQSDASSSLTGSGHHSSSRVGGSSTHFSAPSGSASRQPTASSFTTISASGHVNPMSQPSPRHQQQQFPMHQLNMQPANGGQQFIAMPIGRQASFSPAMPAHGYGMHVPEDMNCLHLYPVQAQMTPALWTTAPNMQYHFAGAVPAHAFNGGATQQINGTEFFSGDGAENFVPGIDGEFGMQ</sequence>
<feature type="region of interest" description="Disordered" evidence="1">
    <location>
        <begin position="368"/>
        <end position="388"/>
    </location>
</feature>
<feature type="compositionally biased region" description="Low complexity" evidence="1">
    <location>
        <begin position="57"/>
        <end position="74"/>
    </location>
</feature>
<feature type="compositionally biased region" description="Acidic residues" evidence="1">
    <location>
        <begin position="160"/>
        <end position="180"/>
    </location>
</feature>
<feature type="compositionally biased region" description="Polar residues" evidence="1">
    <location>
        <begin position="242"/>
        <end position="252"/>
    </location>
</feature>
<gene>
    <name evidence="3" type="ORF">PgNI_04463</name>
</gene>
<proteinExistence type="predicted"/>
<dbReference type="AlphaFoldDB" id="A0A6P8BAH3"/>
<accession>A0A6P8BAH3</accession>
<evidence type="ECO:0000313" key="2">
    <source>
        <dbReference type="Proteomes" id="UP000515153"/>
    </source>
</evidence>
<evidence type="ECO:0000256" key="1">
    <source>
        <dbReference type="SAM" id="MobiDB-lite"/>
    </source>
</evidence>
<feature type="compositionally biased region" description="Polar residues" evidence="1">
    <location>
        <begin position="224"/>
        <end position="233"/>
    </location>
</feature>
<feature type="compositionally biased region" description="Polar residues" evidence="1">
    <location>
        <begin position="282"/>
        <end position="293"/>
    </location>
</feature>
<keyword evidence="2" id="KW-1185">Reference proteome</keyword>
<reference evidence="3" key="2">
    <citation type="submission" date="2019-10" db="EMBL/GenBank/DDBJ databases">
        <authorList>
            <consortium name="NCBI Genome Project"/>
        </authorList>
    </citation>
    <scope>NUCLEOTIDE SEQUENCE</scope>
    <source>
        <strain evidence="3">NI907</strain>
    </source>
</reference>
<dbReference type="PANTHER" id="PTHR38166:SF1">
    <property type="entry name" value="C2H2-TYPE DOMAIN-CONTAINING PROTEIN"/>
    <property type="match status" value="1"/>
</dbReference>
<reference evidence="3" key="1">
    <citation type="journal article" date="2019" name="Mol. Biol. Evol.">
        <title>Blast fungal genomes show frequent chromosomal changes, gene gains and losses, and effector gene turnover.</title>
        <authorList>
            <person name="Gomez Luciano L.B."/>
            <person name="Jason Tsai I."/>
            <person name="Chuma I."/>
            <person name="Tosa Y."/>
            <person name="Chen Y.H."/>
            <person name="Li J.Y."/>
            <person name="Li M.Y."/>
            <person name="Jade Lu M.Y."/>
            <person name="Nakayashiki H."/>
            <person name="Li W.H."/>
        </authorList>
    </citation>
    <scope>NUCLEOTIDE SEQUENCE</scope>
    <source>
        <strain evidence="3">NI907</strain>
    </source>
</reference>
<feature type="compositionally biased region" description="Polar residues" evidence="1">
    <location>
        <begin position="44"/>
        <end position="56"/>
    </location>
</feature>